<dbReference type="SUPFAM" id="SSF51445">
    <property type="entry name" value="(Trans)glycosidases"/>
    <property type="match status" value="1"/>
</dbReference>
<evidence type="ECO:0000256" key="5">
    <source>
        <dbReference type="ARBA" id="ARBA00023001"/>
    </source>
</evidence>
<evidence type="ECO:0000256" key="7">
    <source>
        <dbReference type="ARBA" id="ARBA00023295"/>
    </source>
</evidence>
<dbReference type="Gene3D" id="3.20.20.80">
    <property type="entry name" value="Glycosidases"/>
    <property type="match status" value="1"/>
</dbReference>
<dbReference type="PRINTS" id="PR00131">
    <property type="entry name" value="GLHYDRLASE1"/>
</dbReference>
<dbReference type="InterPro" id="IPR001360">
    <property type="entry name" value="Glyco_hydro_1"/>
</dbReference>
<evidence type="ECO:0000256" key="3">
    <source>
        <dbReference type="ARBA" id="ARBA00012744"/>
    </source>
</evidence>
<evidence type="ECO:0000256" key="6">
    <source>
        <dbReference type="ARBA" id="ARBA00023277"/>
    </source>
</evidence>
<comment type="caution">
    <text evidence="10">The sequence shown here is derived from an EMBL/GenBank/DDBJ whole genome shotgun (WGS) entry which is preliminary data.</text>
</comment>
<comment type="similarity">
    <text evidence="2 9">Belongs to the glycosyl hydrolase 1 family.</text>
</comment>
<keyword evidence="5" id="KW-0136">Cellulose degradation</keyword>
<dbReference type="Pfam" id="PF00232">
    <property type="entry name" value="Glyco_hydro_1"/>
    <property type="match status" value="1"/>
</dbReference>
<dbReference type="EMBL" id="JBHSDK010000013">
    <property type="protein sequence ID" value="MFC4335520.1"/>
    <property type="molecule type" value="Genomic_DNA"/>
</dbReference>
<dbReference type="RefSeq" id="WP_380620447.1">
    <property type="nucleotide sequence ID" value="NZ_JBHSDK010000013.1"/>
</dbReference>
<evidence type="ECO:0000256" key="2">
    <source>
        <dbReference type="ARBA" id="ARBA00010838"/>
    </source>
</evidence>
<evidence type="ECO:0000256" key="8">
    <source>
        <dbReference type="ARBA" id="ARBA00023326"/>
    </source>
</evidence>
<dbReference type="InterPro" id="IPR017736">
    <property type="entry name" value="Glyco_hydro_1_beta-glucosidase"/>
</dbReference>
<dbReference type="PROSITE" id="PS00653">
    <property type="entry name" value="GLYCOSYL_HYDROL_F1_2"/>
    <property type="match status" value="1"/>
</dbReference>
<evidence type="ECO:0000313" key="10">
    <source>
        <dbReference type="EMBL" id="MFC4335520.1"/>
    </source>
</evidence>
<evidence type="ECO:0000256" key="9">
    <source>
        <dbReference type="RuleBase" id="RU361175"/>
    </source>
</evidence>
<reference evidence="11" key="1">
    <citation type="journal article" date="2019" name="Int. J. Syst. Evol. Microbiol.">
        <title>The Global Catalogue of Microorganisms (GCM) 10K type strain sequencing project: providing services to taxonomists for standard genome sequencing and annotation.</title>
        <authorList>
            <consortium name="The Broad Institute Genomics Platform"/>
            <consortium name="The Broad Institute Genome Sequencing Center for Infectious Disease"/>
            <person name="Wu L."/>
            <person name="Ma J."/>
        </authorList>
    </citation>
    <scope>NUCLEOTIDE SEQUENCE [LARGE SCALE GENOMIC DNA]</scope>
    <source>
        <strain evidence="11">IBRC-M 10908</strain>
    </source>
</reference>
<keyword evidence="8" id="KW-0624">Polysaccharide degradation</keyword>
<accession>A0ABV8TXL2</accession>
<keyword evidence="11" id="KW-1185">Reference proteome</keyword>
<name>A0ABV8TXL2_9ACTN</name>
<proteinExistence type="inferred from homology"/>
<dbReference type="Proteomes" id="UP001595823">
    <property type="component" value="Unassembled WGS sequence"/>
</dbReference>
<dbReference type="InterPro" id="IPR017853">
    <property type="entry name" value="GH"/>
</dbReference>
<comment type="catalytic activity">
    <reaction evidence="1 9">
        <text>Hydrolysis of terminal, non-reducing beta-D-glucosyl residues with release of beta-D-glucose.</text>
        <dbReference type="EC" id="3.2.1.21"/>
    </reaction>
</comment>
<keyword evidence="4 9" id="KW-0378">Hydrolase</keyword>
<evidence type="ECO:0000256" key="1">
    <source>
        <dbReference type="ARBA" id="ARBA00000448"/>
    </source>
</evidence>
<sequence>MTALRFPDAFRWGTATAAYQVEGAVDEDGRGPSVWDAFSAEPGRVHRGQTGAVACDHYHRWRDDVALMADLGLQTYRFSISWPRVQPDGSGPVNPKGVEFYDRLVDELLEAGIDPMPTLYHWDLPRALQDRGGWTERETVHRFAEYADTMGSVLADRVGTWWTINEPWCVAYLGHASGEHAPGHRDPAEAFTVVHHQLLAHGLAVKALRTNGADRVSMAVNPSEVRIADDVLGSPDIEHHVARRIIDGLATRIFLDPVLKGHYPSDVIGHTMRFTDWSFVRPGDLAAISEPIDMLGVNYYSPAWVKAEPGAPAMDVYPGSEGIAGWEPADLPRTAMDWPVDATGLRDLLLRLHRDYRVPLYVTENGTAVEEKADADGRVEDRERIDYLRSHIAAVHEAIEQGADVRGYTAWSLMDNFEWAYGYAKRFGLVRVDYRTQRRVPKASAHWFSQVVRDNGLDV</sequence>
<dbReference type="InterPro" id="IPR033132">
    <property type="entry name" value="GH_1_N_CS"/>
</dbReference>
<dbReference type="EC" id="3.2.1.21" evidence="3 9"/>
<evidence type="ECO:0000256" key="4">
    <source>
        <dbReference type="ARBA" id="ARBA00022801"/>
    </source>
</evidence>
<organism evidence="10 11">
    <name type="scientific">Salininema proteolyticum</name>
    <dbReference type="NCBI Taxonomy" id="1607685"/>
    <lineage>
        <taxon>Bacteria</taxon>
        <taxon>Bacillati</taxon>
        <taxon>Actinomycetota</taxon>
        <taxon>Actinomycetes</taxon>
        <taxon>Glycomycetales</taxon>
        <taxon>Glycomycetaceae</taxon>
        <taxon>Salininema</taxon>
    </lineage>
</organism>
<dbReference type="NCBIfam" id="TIGR03356">
    <property type="entry name" value="BGL"/>
    <property type="match status" value="1"/>
</dbReference>
<protein>
    <recommendedName>
        <fullName evidence="3 9">Beta-glucosidase</fullName>
        <ecNumber evidence="3 9">3.2.1.21</ecNumber>
    </recommendedName>
</protein>
<dbReference type="GO" id="GO:0008422">
    <property type="term" value="F:beta-glucosidase activity"/>
    <property type="evidence" value="ECO:0007669"/>
    <property type="project" value="UniProtKB-EC"/>
</dbReference>
<keyword evidence="7 9" id="KW-0326">Glycosidase</keyword>
<evidence type="ECO:0000313" key="11">
    <source>
        <dbReference type="Proteomes" id="UP001595823"/>
    </source>
</evidence>
<dbReference type="PANTHER" id="PTHR10353">
    <property type="entry name" value="GLYCOSYL HYDROLASE"/>
    <property type="match status" value="1"/>
</dbReference>
<gene>
    <name evidence="10" type="ORF">ACFPET_09945</name>
</gene>
<dbReference type="PANTHER" id="PTHR10353:SF36">
    <property type="entry name" value="LP05116P"/>
    <property type="match status" value="1"/>
</dbReference>
<keyword evidence="6" id="KW-0119">Carbohydrate metabolism</keyword>